<organism evidence="2 3">
    <name type="scientific">Anaerotruncus colihominis</name>
    <dbReference type="NCBI Taxonomy" id="169435"/>
    <lineage>
        <taxon>Bacteria</taxon>
        <taxon>Bacillati</taxon>
        <taxon>Bacillota</taxon>
        <taxon>Clostridia</taxon>
        <taxon>Eubacteriales</taxon>
        <taxon>Oscillospiraceae</taxon>
        <taxon>Anaerotruncus</taxon>
    </lineage>
</organism>
<name>A0A845QP78_9FIRM</name>
<feature type="domain" description="Flavodoxin-like fold" evidence="1">
    <location>
        <begin position="21"/>
        <end position="207"/>
    </location>
</feature>
<dbReference type="PANTHER" id="PTHR43741:SF4">
    <property type="entry name" value="FMN-DEPENDENT NADH:QUINONE OXIDOREDUCTASE"/>
    <property type="match status" value="1"/>
</dbReference>
<dbReference type="InterPro" id="IPR003680">
    <property type="entry name" value="Flavodoxin_fold"/>
</dbReference>
<dbReference type="InterPro" id="IPR029039">
    <property type="entry name" value="Flavoprotein-like_sf"/>
</dbReference>
<dbReference type="Gene3D" id="3.40.50.360">
    <property type="match status" value="1"/>
</dbReference>
<dbReference type="Pfam" id="PF02525">
    <property type="entry name" value="Flavodoxin_2"/>
    <property type="match status" value="1"/>
</dbReference>
<dbReference type="AlphaFoldDB" id="A0A845QP78"/>
<dbReference type="EMBL" id="QXWK01000026">
    <property type="protein sequence ID" value="NBH62523.1"/>
    <property type="molecule type" value="Genomic_DNA"/>
</dbReference>
<proteinExistence type="predicted"/>
<evidence type="ECO:0000313" key="2">
    <source>
        <dbReference type="EMBL" id="NBH62523.1"/>
    </source>
</evidence>
<dbReference type="InterPro" id="IPR050104">
    <property type="entry name" value="FMN-dep_NADH:Q_OxRdtase_AzoR1"/>
</dbReference>
<evidence type="ECO:0000313" key="3">
    <source>
        <dbReference type="Proteomes" id="UP000446866"/>
    </source>
</evidence>
<dbReference type="PANTHER" id="PTHR43741">
    <property type="entry name" value="FMN-DEPENDENT NADH-AZOREDUCTASE 1"/>
    <property type="match status" value="1"/>
</dbReference>
<keyword evidence="3" id="KW-1185">Reference proteome</keyword>
<evidence type="ECO:0000259" key="1">
    <source>
        <dbReference type="Pfam" id="PF02525"/>
    </source>
</evidence>
<comment type="caution">
    <text evidence="2">The sequence shown here is derived from an EMBL/GenBank/DDBJ whole genome shotgun (WGS) entry which is preliminary data.</text>
</comment>
<gene>
    <name evidence="2" type="ORF">D0435_12770</name>
</gene>
<sequence length="211" mass="24357">MRQKRWQPCLARYSRRREMEKLLFIDACVRDERSRTKILCDVYLEEFLKKNPETEVETVVLRNGSVQPHTMEKLDIRDDLVRKKDFTHQMFSLAKQFKEADYIVIGTPYWDLSFAAILKVYIENIMVADLTFKATNTGFIGLCNGKKLTYITTAGGFIGEKNYGYDYMCGAADMLGIPETECIKAEALDIEGFDAEKIVAKAVEEIRCKFK</sequence>
<protein>
    <submittedName>
        <fullName evidence="2">NAD(P)H dehydrogenase</fullName>
    </submittedName>
</protein>
<accession>A0A845QP78</accession>
<dbReference type="Proteomes" id="UP000446866">
    <property type="component" value="Unassembled WGS sequence"/>
</dbReference>
<dbReference type="SUPFAM" id="SSF52218">
    <property type="entry name" value="Flavoproteins"/>
    <property type="match status" value="1"/>
</dbReference>
<reference evidence="2 3" key="1">
    <citation type="submission" date="2018-08" db="EMBL/GenBank/DDBJ databases">
        <title>Murine metabolic-syndrome-specific gut microbial biobank.</title>
        <authorList>
            <person name="Liu C."/>
        </authorList>
    </citation>
    <scope>NUCLEOTIDE SEQUENCE [LARGE SCALE GENOMIC DNA]</scope>
    <source>
        <strain evidence="2 3">28</strain>
    </source>
</reference>